<dbReference type="Gene3D" id="3.20.20.70">
    <property type="entry name" value="Aldolase class I"/>
    <property type="match status" value="1"/>
</dbReference>
<organism evidence="6 7">
    <name type="scientific">uncultured phage cr108_1</name>
    <dbReference type="NCBI Taxonomy" id="2772069"/>
    <lineage>
        <taxon>Viruses</taxon>
        <taxon>Duplodnaviria</taxon>
        <taxon>Heunggongvirae</taxon>
        <taxon>Uroviricota</taxon>
        <taxon>Caudoviricetes</taxon>
        <taxon>Crassvirales</taxon>
        <taxon>Steigviridae</taxon>
        <taxon>Asinivirinae</taxon>
        <taxon>Pipoluvirus</taxon>
        <taxon>Pipoluvirus rarus</taxon>
    </lineage>
</organism>
<evidence type="ECO:0000256" key="2">
    <source>
        <dbReference type="ARBA" id="ARBA00015800"/>
    </source>
</evidence>
<dbReference type="Proteomes" id="UP000594030">
    <property type="component" value="Segment"/>
</dbReference>
<proteinExistence type="predicted"/>
<dbReference type="GeneID" id="65129482"/>
<keyword evidence="7" id="KW-1185">Reference proteome</keyword>
<sequence length="343" mass="38163">MISLETPPLLSLHDVTLIPAPISKVASREECNPYYSKGLLPLATAPMDCVIDETNWEVFSKAGVLTVLPRTVEIKTRLHLMTKTFIGVSLKEFAEYFCAMKNAQDIFEALDQNDLKAKVCVDVANGHMQALIDLCRIAKDIFGERLILMAGNIANPMSYIQYANAGIDYVRVGIGTGSRCTTSANVAVHFPMASLLDSIRRIQMTANLPYYPKIVADGGFKNFDDIIKAIALGADFVMCGRFFAECKEACGTTHQLPNGDIEREYYGMSTKIAQKKMGKEVFRTSEGISRTVKVTRTLAQKIENFKDYLTSAMSYSNSYNLPEFQDKALVYKLTPEARAAYFK</sequence>
<dbReference type="KEGG" id="vg:65129482"/>
<dbReference type="SMART" id="SM01240">
    <property type="entry name" value="IMPDH"/>
    <property type="match status" value="1"/>
</dbReference>
<evidence type="ECO:0000313" key="7">
    <source>
        <dbReference type="Proteomes" id="UP000594030"/>
    </source>
</evidence>
<accession>A0A7M1S119</accession>
<dbReference type="RefSeq" id="YP_010111148.1">
    <property type="nucleotide sequence ID" value="NC_055878.1"/>
</dbReference>
<protein>
    <recommendedName>
        <fullName evidence="2">GMP reductase</fullName>
        <ecNumber evidence="1">1.7.1.7</ecNumber>
    </recommendedName>
</protein>
<evidence type="ECO:0000256" key="4">
    <source>
        <dbReference type="ARBA" id="ARBA00023002"/>
    </source>
</evidence>
<dbReference type="SUPFAM" id="SSF51412">
    <property type="entry name" value="Inosine monophosphate dehydrogenase (IMPDH)"/>
    <property type="match status" value="1"/>
</dbReference>
<evidence type="ECO:0000256" key="3">
    <source>
        <dbReference type="ARBA" id="ARBA00022857"/>
    </source>
</evidence>
<evidence type="ECO:0000259" key="5">
    <source>
        <dbReference type="Pfam" id="PF00478"/>
    </source>
</evidence>
<feature type="domain" description="IMP dehydrogenase/GMP reductase" evidence="5">
    <location>
        <begin position="12"/>
        <end position="336"/>
    </location>
</feature>
<dbReference type="EC" id="1.7.1.7" evidence="1"/>
<dbReference type="InterPro" id="IPR050139">
    <property type="entry name" value="GMP_reductase"/>
</dbReference>
<keyword evidence="4" id="KW-0560">Oxidoreductase</keyword>
<dbReference type="Pfam" id="PF00478">
    <property type="entry name" value="IMPDH"/>
    <property type="match status" value="1"/>
</dbReference>
<dbReference type="InterPro" id="IPR013785">
    <property type="entry name" value="Aldolase_TIM"/>
</dbReference>
<dbReference type="GO" id="GO:0003920">
    <property type="term" value="F:GMP reductase activity"/>
    <property type="evidence" value="ECO:0007669"/>
    <property type="project" value="UniProtKB-EC"/>
</dbReference>
<evidence type="ECO:0000256" key="1">
    <source>
        <dbReference type="ARBA" id="ARBA00012678"/>
    </source>
</evidence>
<evidence type="ECO:0000313" key="6">
    <source>
        <dbReference type="EMBL" id="QOR58990.1"/>
    </source>
</evidence>
<dbReference type="PANTHER" id="PTHR43170:SF5">
    <property type="entry name" value="GMP REDUCTASE"/>
    <property type="match status" value="1"/>
</dbReference>
<name>A0A7M1S119_9CAUD</name>
<dbReference type="PANTHER" id="PTHR43170">
    <property type="entry name" value="GMP REDUCTASE"/>
    <property type="match status" value="1"/>
</dbReference>
<keyword evidence="3" id="KW-0521">NADP</keyword>
<reference evidence="6 7" key="1">
    <citation type="submission" date="2020-07" db="EMBL/GenBank/DDBJ databases">
        <title>Taxonomic proposal: Crassvirales, a new order of highly abundant and diverse bacterial viruses.</title>
        <authorList>
            <person name="Shkoporov A.N."/>
            <person name="Stockdale S.R."/>
            <person name="Guerin E."/>
            <person name="Ross R.P."/>
            <person name="Hill C."/>
        </authorList>
    </citation>
    <scope>NUCLEOTIDE SEQUENCE [LARGE SCALE GENOMIC DNA]</scope>
</reference>
<dbReference type="EMBL" id="MT774385">
    <property type="protein sequence ID" value="QOR58990.1"/>
    <property type="molecule type" value="Genomic_DNA"/>
</dbReference>
<dbReference type="InterPro" id="IPR001093">
    <property type="entry name" value="IMP_DH_GMPRt"/>
</dbReference>